<evidence type="ECO:0000313" key="2">
    <source>
        <dbReference type="EMBL" id="KAF1039678.1"/>
    </source>
</evidence>
<dbReference type="AlphaFoldDB" id="A0A833PU09"/>
<accession>A0A833PU09</accession>
<gene>
    <name evidence="2" type="ORF">GAK33_01519</name>
</gene>
<dbReference type="EMBL" id="WNDV01000003">
    <property type="protein sequence ID" value="KAF1039678.1"/>
    <property type="molecule type" value="Genomic_DNA"/>
</dbReference>
<protein>
    <submittedName>
        <fullName evidence="2">Uncharacterized protein</fullName>
    </submittedName>
</protein>
<feature type="compositionally biased region" description="Basic residues" evidence="1">
    <location>
        <begin position="140"/>
        <end position="152"/>
    </location>
</feature>
<feature type="compositionally biased region" description="Polar residues" evidence="1">
    <location>
        <begin position="1"/>
        <end position="10"/>
    </location>
</feature>
<organism evidence="2 3">
    <name type="scientific">Burkholderia lata (strain ATCC 17760 / DSM 23089 / LMG 22485 / NCIMB 9086 / R18194 / 383)</name>
    <dbReference type="NCBI Taxonomy" id="482957"/>
    <lineage>
        <taxon>Bacteria</taxon>
        <taxon>Pseudomonadati</taxon>
        <taxon>Pseudomonadota</taxon>
        <taxon>Betaproteobacteria</taxon>
        <taxon>Burkholderiales</taxon>
        <taxon>Burkholderiaceae</taxon>
        <taxon>Burkholderia</taxon>
        <taxon>Burkholderia cepacia complex</taxon>
    </lineage>
</organism>
<feature type="compositionally biased region" description="Basic residues" evidence="1">
    <location>
        <begin position="80"/>
        <end position="97"/>
    </location>
</feature>
<evidence type="ECO:0000256" key="1">
    <source>
        <dbReference type="SAM" id="MobiDB-lite"/>
    </source>
</evidence>
<feature type="region of interest" description="Disordered" evidence="1">
    <location>
        <begin position="1"/>
        <end position="35"/>
    </location>
</feature>
<proteinExistence type="predicted"/>
<name>A0A833PU09_BURL3</name>
<reference evidence="3" key="1">
    <citation type="journal article" date="2020" name="MBio">
        <title>Horizontal gene transfer to a defensive symbiont with a reduced genome amongst a multipartite beetle microbiome.</title>
        <authorList>
            <person name="Waterworth S.C."/>
            <person name="Florez L.V."/>
            <person name="Rees E.R."/>
            <person name="Hertweck C."/>
            <person name="Kaltenpoth M."/>
            <person name="Kwan J.C."/>
        </authorList>
    </citation>
    <scope>NUCLEOTIDE SEQUENCE [LARGE SCALE GENOMIC DNA]</scope>
</reference>
<feature type="compositionally biased region" description="Low complexity" evidence="1">
    <location>
        <begin position="182"/>
        <end position="196"/>
    </location>
</feature>
<sequence length="208" mass="23212">MAGRGTSSSRAVHGTTADRRRPPTTPAGARDRAAWSRRHPYVAGVRAACRARRCLRQDCPTSSTRRAACCHSLHEQRATPRTRARPARSARSGRRRRFAKRACSYPFHTFRCRRRGARAAAASIVGTATAVCHAAIRSREHRRRWPERKRRSVMYEDARPPTLKSSKATAARRRRSGRDWLAGRAACRPRPTGGPRRAADRRSAVGGA</sequence>
<feature type="compositionally biased region" description="Basic and acidic residues" evidence="1">
    <location>
        <begin position="197"/>
        <end position="208"/>
    </location>
</feature>
<feature type="region of interest" description="Disordered" evidence="1">
    <location>
        <begin position="140"/>
        <end position="208"/>
    </location>
</feature>
<evidence type="ECO:0000313" key="3">
    <source>
        <dbReference type="Proteomes" id="UP000467522"/>
    </source>
</evidence>
<comment type="caution">
    <text evidence="2">The sequence shown here is derived from an EMBL/GenBank/DDBJ whole genome shotgun (WGS) entry which is preliminary data.</text>
</comment>
<feature type="region of interest" description="Disordered" evidence="1">
    <location>
        <begin position="76"/>
        <end position="97"/>
    </location>
</feature>
<dbReference type="Proteomes" id="UP000467522">
    <property type="component" value="Unassembled WGS sequence"/>
</dbReference>